<dbReference type="Pfam" id="PF04002">
    <property type="entry name" value="RadC"/>
    <property type="match status" value="1"/>
</dbReference>
<dbReference type="Gene3D" id="3.40.140.10">
    <property type="entry name" value="Cytidine Deaminase, domain 2"/>
    <property type="match status" value="1"/>
</dbReference>
<keyword evidence="1" id="KW-0645">Protease</keyword>
<dbReference type="EMBL" id="CP003221">
    <property type="protein sequence ID" value="EGJ50660.1"/>
    <property type="molecule type" value="Genomic_DNA"/>
</dbReference>
<dbReference type="InterPro" id="IPR001405">
    <property type="entry name" value="UPF0758"/>
</dbReference>
<dbReference type="CDD" id="cd08071">
    <property type="entry name" value="MPN_DUF2466"/>
    <property type="match status" value="1"/>
</dbReference>
<reference evidence="8 9" key="1">
    <citation type="journal article" date="2011" name="J. Bacteriol.">
        <title>Genome sequence of the mercury-methylating and pleomorphic Desulfovibrio africanus Strain Walvis Bay.</title>
        <authorList>
            <person name="Brown S.D."/>
            <person name="Wall J.D."/>
            <person name="Kucken A.M."/>
            <person name="Gilmour C.C."/>
            <person name="Podar M."/>
            <person name="Brandt C.C."/>
            <person name="Teshima H."/>
            <person name="Detter J.C."/>
            <person name="Han C.S."/>
            <person name="Land M.L."/>
            <person name="Lucas S."/>
            <person name="Han J."/>
            <person name="Pennacchio L."/>
            <person name="Nolan M."/>
            <person name="Pitluck S."/>
            <person name="Woyke T."/>
            <person name="Goodwin L."/>
            <person name="Palumbo A.V."/>
            <person name="Elias D.A."/>
        </authorList>
    </citation>
    <scope>NUCLEOTIDE SEQUENCE [LARGE SCALE GENOMIC DNA]</scope>
    <source>
        <strain evidence="8 9">Walvis Bay</strain>
    </source>
</reference>
<gene>
    <name evidence="8" type="ORF">Desaf_2336</name>
</gene>
<feature type="domain" description="MPN" evidence="7">
    <location>
        <begin position="103"/>
        <end position="225"/>
    </location>
</feature>
<keyword evidence="3" id="KW-0378">Hydrolase</keyword>
<evidence type="ECO:0000256" key="2">
    <source>
        <dbReference type="ARBA" id="ARBA00022723"/>
    </source>
</evidence>
<evidence type="ECO:0000256" key="6">
    <source>
        <dbReference type="RuleBase" id="RU003797"/>
    </source>
</evidence>
<evidence type="ECO:0000259" key="7">
    <source>
        <dbReference type="PROSITE" id="PS50249"/>
    </source>
</evidence>
<dbReference type="PROSITE" id="PS50249">
    <property type="entry name" value="MPN"/>
    <property type="match status" value="1"/>
</dbReference>
<dbReference type="SUPFAM" id="SSF47781">
    <property type="entry name" value="RuvA domain 2-like"/>
    <property type="match status" value="1"/>
</dbReference>
<dbReference type="GO" id="GO:0008237">
    <property type="term" value="F:metallopeptidase activity"/>
    <property type="evidence" value="ECO:0007669"/>
    <property type="project" value="UniProtKB-KW"/>
</dbReference>
<dbReference type="KEGG" id="daf:Desaf_2336"/>
<dbReference type="RefSeq" id="WP_014260368.1">
    <property type="nucleotide sequence ID" value="NC_016629.1"/>
</dbReference>
<dbReference type="Gene3D" id="1.10.150.20">
    <property type="entry name" value="5' to 3' exonuclease, C-terminal subdomain"/>
    <property type="match status" value="1"/>
</dbReference>
<dbReference type="eggNOG" id="COG2003">
    <property type="taxonomic scope" value="Bacteria"/>
</dbReference>
<dbReference type="Proteomes" id="UP000007844">
    <property type="component" value="Chromosome"/>
</dbReference>
<dbReference type="GO" id="GO:0046872">
    <property type="term" value="F:metal ion binding"/>
    <property type="evidence" value="ECO:0007669"/>
    <property type="project" value="UniProtKB-KW"/>
</dbReference>
<evidence type="ECO:0000256" key="5">
    <source>
        <dbReference type="ARBA" id="ARBA00023049"/>
    </source>
</evidence>
<dbReference type="NCBIfam" id="NF000642">
    <property type="entry name" value="PRK00024.1"/>
    <property type="match status" value="1"/>
</dbReference>
<dbReference type="STRING" id="690850.Desaf_2336"/>
<evidence type="ECO:0000256" key="3">
    <source>
        <dbReference type="ARBA" id="ARBA00022801"/>
    </source>
</evidence>
<dbReference type="AlphaFoldDB" id="F3YXV8"/>
<keyword evidence="4" id="KW-0862">Zinc</keyword>
<dbReference type="GO" id="GO:0006508">
    <property type="term" value="P:proteolysis"/>
    <property type="evidence" value="ECO:0007669"/>
    <property type="project" value="UniProtKB-KW"/>
</dbReference>
<keyword evidence="9" id="KW-1185">Reference proteome</keyword>
<dbReference type="PANTHER" id="PTHR30471:SF3">
    <property type="entry name" value="UPF0758 PROTEIN YEES-RELATED"/>
    <property type="match status" value="1"/>
</dbReference>
<dbReference type="InterPro" id="IPR037518">
    <property type="entry name" value="MPN"/>
</dbReference>
<accession>F3YXV8</accession>
<dbReference type="HOGENOM" id="CLU_073529_0_0_7"/>
<dbReference type="InterPro" id="IPR046778">
    <property type="entry name" value="UPF0758_N"/>
</dbReference>
<evidence type="ECO:0000256" key="4">
    <source>
        <dbReference type="ARBA" id="ARBA00022833"/>
    </source>
</evidence>
<protein>
    <submittedName>
        <fullName evidence="8">DNA repair protein RadC</fullName>
    </submittedName>
</protein>
<dbReference type="PANTHER" id="PTHR30471">
    <property type="entry name" value="DNA REPAIR PROTEIN RADC"/>
    <property type="match status" value="1"/>
</dbReference>
<name>F3YXV8_DESAF</name>
<sequence>MSDKPHYHGHRERLRERLVREPRSLADYEILELLLGHVVRRGDTKPLAKELLTTFGTLRGVFEAQEAELLDVPGFGPSLAGFWALWRETWSRLHEAPLRERAVLSGPEQVAALAKARLGPSRTEEFWLALVDSKNRLLAWERLSRGTVDRTPVYPREVLALALKHQAAGVILVHNHPGGDPKPSSDDIETTRRLARVALEMGLRLLDHLVVAEAGWYSFEQQGML</sequence>
<proteinExistence type="inferred from homology"/>
<dbReference type="InterPro" id="IPR025657">
    <property type="entry name" value="RadC_JAB"/>
</dbReference>
<dbReference type="InterPro" id="IPR010994">
    <property type="entry name" value="RuvA_2-like"/>
</dbReference>
<keyword evidence="5" id="KW-0482">Metalloprotease</keyword>
<keyword evidence="2" id="KW-0479">Metal-binding</keyword>
<evidence type="ECO:0000313" key="8">
    <source>
        <dbReference type="EMBL" id="EGJ50660.1"/>
    </source>
</evidence>
<comment type="similarity">
    <text evidence="6">Belongs to the UPF0758 family.</text>
</comment>
<organism evidence="8 9">
    <name type="scientific">Desulfocurvibacter africanus subsp. africanus str. Walvis Bay</name>
    <dbReference type="NCBI Taxonomy" id="690850"/>
    <lineage>
        <taxon>Bacteria</taxon>
        <taxon>Pseudomonadati</taxon>
        <taxon>Thermodesulfobacteriota</taxon>
        <taxon>Desulfovibrionia</taxon>
        <taxon>Desulfovibrionales</taxon>
        <taxon>Desulfovibrionaceae</taxon>
        <taxon>Desulfocurvibacter</taxon>
    </lineage>
</organism>
<evidence type="ECO:0000256" key="1">
    <source>
        <dbReference type="ARBA" id="ARBA00022670"/>
    </source>
</evidence>
<dbReference type="Pfam" id="PF20582">
    <property type="entry name" value="UPF0758_N"/>
    <property type="match status" value="1"/>
</dbReference>
<evidence type="ECO:0000313" key="9">
    <source>
        <dbReference type="Proteomes" id="UP000007844"/>
    </source>
</evidence>
<dbReference type="NCBIfam" id="TIGR00608">
    <property type="entry name" value="radc"/>
    <property type="match status" value="1"/>
</dbReference>